<protein>
    <submittedName>
        <fullName evidence="1">Uncharacterized protein</fullName>
    </submittedName>
</protein>
<dbReference type="RefSeq" id="WP_249311942.1">
    <property type="nucleotide sequence ID" value="NZ_JACRSU010000002.1"/>
</dbReference>
<name>A0A926DP66_9FIRM</name>
<accession>A0A926DP66</accession>
<dbReference type="Proteomes" id="UP000611762">
    <property type="component" value="Unassembled WGS sequence"/>
</dbReference>
<dbReference type="EMBL" id="JACRSU010000002">
    <property type="protein sequence ID" value="MBC8540794.1"/>
    <property type="molecule type" value="Genomic_DNA"/>
</dbReference>
<comment type="caution">
    <text evidence="1">The sequence shown here is derived from an EMBL/GenBank/DDBJ whole genome shotgun (WGS) entry which is preliminary data.</text>
</comment>
<dbReference type="AlphaFoldDB" id="A0A926DP66"/>
<evidence type="ECO:0000313" key="2">
    <source>
        <dbReference type="Proteomes" id="UP000611762"/>
    </source>
</evidence>
<proteinExistence type="predicted"/>
<organism evidence="1 2">
    <name type="scientific">Congzhengia minquanensis</name>
    <dbReference type="NCBI Taxonomy" id="2763657"/>
    <lineage>
        <taxon>Bacteria</taxon>
        <taxon>Bacillati</taxon>
        <taxon>Bacillota</taxon>
        <taxon>Clostridia</taxon>
        <taxon>Eubacteriales</taxon>
        <taxon>Oscillospiraceae</taxon>
        <taxon>Congzhengia</taxon>
    </lineage>
</organism>
<keyword evidence="2" id="KW-1185">Reference proteome</keyword>
<sequence length="228" mass="26552">MSVSYSKTNQCVSCGCYISEDRQVCSICEKEEFKPYNSKRLHKDKASLWEANKKEFDKIISREYIRNKKSMDFLHIDKEEFNEISNVIIVENLNKFDELKGTLNAFVSSVLKNKIISFINSQNTNKRKANYFTKGLKEKISSNADMTIEETLTVDIDAEVNEDFGYIPAANYISMLSEKQKTILIFKLCGYSHDAIMKTLHLSYRQFNNLLLSMKMIEKTQLIRRMDP</sequence>
<gene>
    <name evidence="1" type="ORF">H8698_07370</name>
</gene>
<evidence type="ECO:0000313" key="1">
    <source>
        <dbReference type="EMBL" id="MBC8540794.1"/>
    </source>
</evidence>
<reference evidence="1" key="1">
    <citation type="submission" date="2020-08" db="EMBL/GenBank/DDBJ databases">
        <title>Genome public.</title>
        <authorList>
            <person name="Liu C."/>
            <person name="Sun Q."/>
        </authorList>
    </citation>
    <scope>NUCLEOTIDE SEQUENCE</scope>
    <source>
        <strain evidence="1">H8</strain>
    </source>
</reference>